<feature type="region of interest" description="Disordered" evidence="1">
    <location>
        <begin position="20"/>
        <end position="80"/>
    </location>
</feature>
<dbReference type="Proteomes" id="UP001064971">
    <property type="component" value="Chromosome"/>
</dbReference>
<feature type="compositionally biased region" description="Polar residues" evidence="1">
    <location>
        <begin position="70"/>
        <end position="80"/>
    </location>
</feature>
<protein>
    <submittedName>
        <fullName evidence="2">Uncharacterized protein</fullName>
    </submittedName>
</protein>
<proteinExistence type="predicted"/>
<name>A0ABM8A900_9DEIO</name>
<reference evidence="2" key="1">
    <citation type="submission" date="2022-07" db="EMBL/GenBank/DDBJ databases">
        <title>Complete Genome Sequence of the Radioresistant Bacterium Deinococcus aetherius ST0316, Isolated from the Air Dust collected in Lower Stratosphere above Japan.</title>
        <authorList>
            <person name="Satoh K."/>
            <person name="Hagiwara K."/>
            <person name="Katsumata K."/>
            <person name="Kubo A."/>
            <person name="Yokobori S."/>
            <person name="Yamagishi A."/>
            <person name="Oono Y."/>
            <person name="Narumi I."/>
        </authorList>
    </citation>
    <scope>NUCLEOTIDE SEQUENCE</scope>
    <source>
        <strain evidence="2">ST0316</strain>
    </source>
</reference>
<evidence type="ECO:0000313" key="2">
    <source>
        <dbReference type="EMBL" id="BDP40163.1"/>
    </source>
</evidence>
<gene>
    <name evidence="2" type="ORF">DAETH_01320</name>
</gene>
<dbReference type="EMBL" id="AP026560">
    <property type="protein sequence ID" value="BDP40163.1"/>
    <property type="molecule type" value="Genomic_DNA"/>
</dbReference>
<keyword evidence="3" id="KW-1185">Reference proteome</keyword>
<organism evidence="2 3">
    <name type="scientific">Deinococcus aetherius</name>
    <dbReference type="NCBI Taxonomy" id="200252"/>
    <lineage>
        <taxon>Bacteria</taxon>
        <taxon>Thermotogati</taxon>
        <taxon>Deinococcota</taxon>
        <taxon>Deinococci</taxon>
        <taxon>Deinococcales</taxon>
        <taxon>Deinococcaceae</taxon>
        <taxon>Deinococcus</taxon>
    </lineage>
</organism>
<evidence type="ECO:0000256" key="1">
    <source>
        <dbReference type="SAM" id="MobiDB-lite"/>
    </source>
</evidence>
<sequence length="80" mass="8470">MGMANRNLFMSGVVGWARQITGEGSTQESPPHRLRGDGEEGLGVPVPVGPRPIRGGAHAAFPEDVEDDPTSSCYNPSIPR</sequence>
<feature type="compositionally biased region" description="Low complexity" evidence="1">
    <location>
        <begin position="42"/>
        <end position="56"/>
    </location>
</feature>
<evidence type="ECO:0000313" key="3">
    <source>
        <dbReference type="Proteomes" id="UP001064971"/>
    </source>
</evidence>
<accession>A0ABM8A900</accession>